<keyword evidence="5" id="KW-1185">Reference proteome</keyword>
<dbReference type="EMBL" id="ARXR01000047">
    <property type="protein sequence ID" value="MBF5054479.1"/>
    <property type="molecule type" value="Genomic_DNA"/>
</dbReference>
<proteinExistence type="inferred from homology"/>
<dbReference type="InterPro" id="IPR023065">
    <property type="entry name" value="Uncharacterised_ApaG"/>
</dbReference>
<reference evidence="4 5" key="1">
    <citation type="submission" date="2012-09" db="EMBL/GenBank/DDBJ databases">
        <title>Genome Sequence of alkane-degrading Bacterium Alcanivorax venustensis ISO4.</title>
        <authorList>
            <person name="Lai Q."/>
            <person name="Shao Z."/>
        </authorList>
    </citation>
    <scope>NUCLEOTIDE SEQUENCE [LARGE SCALE GENOMIC DNA]</scope>
    <source>
        <strain evidence="4 5">ISO4</strain>
    </source>
</reference>
<dbReference type="Proteomes" id="UP000644441">
    <property type="component" value="Unassembled WGS sequence"/>
</dbReference>
<evidence type="ECO:0000256" key="2">
    <source>
        <dbReference type="HAMAP-Rule" id="MF_00791"/>
    </source>
</evidence>
<dbReference type="PANTHER" id="PTHR14289:SF16">
    <property type="entry name" value="POLYMERASE DELTA-INTERACTING PROTEIN 2"/>
    <property type="match status" value="1"/>
</dbReference>
<evidence type="ECO:0000259" key="3">
    <source>
        <dbReference type="PROSITE" id="PS51087"/>
    </source>
</evidence>
<dbReference type="Pfam" id="PF04379">
    <property type="entry name" value="DUF525"/>
    <property type="match status" value="1"/>
</dbReference>
<dbReference type="HAMAP" id="MF_00791">
    <property type="entry name" value="ApaG"/>
    <property type="match status" value="1"/>
</dbReference>
<dbReference type="InterPro" id="IPR036767">
    <property type="entry name" value="ApaG_sf"/>
</dbReference>
<sequence length="134" mass="14988">MTAVDDTAIDTDRYRMQVTVETEYLPDQSDEDGQRWVFAYHIRILNRGAVTARLLTRHWVITDGEERSREVHGEGVVGEQPSIAPGQEFHYSSGAILETEVGTMEGSYQMIAEDGTCFDAEVPAFTLAVPRALH</sequence>
<name>A0ABS0AK25_9GAMM</name>
<feature type="domain" description="ApaG" evidence="3">
    <location>
        <begin position="10"/>
        <end position="134"/>
    </location>
</feature>
<protein>
    <recommendedName>
        <fullName evidence="1 2">Protein ApaG</fullName>
    </recommendedName>
</protein>
<dbReference type="PROSITE" id="PS51087">
    <property type="entry name" value="APAG"/>
    <property type="match status" value="1"/>
</dbReference>
<organism evidence="4 5">
    <name type="scientific">Alloalcanivorax venustensis ISO4</name>
    <dbReference type="NCBI Taxonomy" id="1177184"/>
    <lineage>
        <taxon>Bacteria</taxon>
        <taxon>Pseudomonadati</taxon>
        <taxon>Pseudomonadota</taxon>
        <taxon>Gammaproteobacteria</taxon>
        <taxon>Oceanospirillales</taxon>
        <taxon>Alcanivoracaceae</taxon>
        <taxon>Alloalcanivorax</taxon>
    </lineage>
</organism>
<dbReference type="Gene3D" id="2.60.40.1470">
    <property type="entry name" value="ApaG domain"/>
    <property type="match status" value="1"/>
</dbReference>
<dbReference type="PANTHER" id="PTHR14289">
    <property type="entry name" value="F-BOX ONLY PROTEIN 3"/>
    <property type="match status" value="1"/>
</dbReference>
<comment type="caution">
    <text evidence="4">The sequence shown here is derived from an EMBL/GenBank/DDBJ whole genome shotgun (WGS) entry which is preliminary data.</text>
</comment>
<evidence type="ECO:0000313" key="4">
    <source>
        <dbReference type="EMBL" id="MBF5054479.1"/>
    </source>
</evidence>
<gene>
    <name evidence="2" type="primary">apaG</name>
    <name evidence="4" type="ORF">ISO4_03081</name>
</gene>
<dbReference type="NCBIfam" id="NF003967">
    <property type="entry name" value="PRK05461.1"/>
    <property type="match status" value="1"/>
</dbReference>
<dbReference type="GeneID" id="99765885"/>
<evidence type="ECO:0000256" key="1">
    <source>
        <dbReference type="ARBA" id="ARBA00017693"/>
    </source>
</evidence>
<dbReference type="RefSeq" id="WP_142947304.1">
    <property type="nucleotide sequence ID" value="NZ_ARXR01000047.1"/>
</dbReference>
<accession>A0ABS0AK25</accession>
<dbReference type="SUPFAM" id="SSF110069">
    <property type="entry name" value="ApaG-like"/>
    <property type="match status" value="1"/>
</dbReference>
<evidence type="ECO:0000313" key="5">
    <source>
        <dbReference type="Proteomes" id="UP000644441"/>
    </source>
</evidence>
<dbReference type="InterPro" id="IPR007474">
    <property type="entry name" value="ApaG_domain"/>
</dbReference>